<dbReference type="AlphaFoldDB" id="A0A194X6P6"/>
<dbReference type="InParanoid" id="A0A194X6P6"/>
<dbReference type="InterPro" id="IPR012337">
    <property type="entry name" value="RNaseH-like_sf"/>
</dbReference>
<dbReference type="InterPro" id="IPR036397">
    <property type="entry name" value="RNaseH_sf"/>
</dbReference>
<dbReference type="SUPFAM" id="SSF53098">
    <property type="entry name" value="Ribonuclease H-like"/>
    <property type="match status" value="1"/>
</dbReference>
<proteinExistence type="predicted"/>
<dbReference type="GO" id="GO:0003676">
    <property type="term" value="F:nucleic acid binding"/>
    <property type="evidence" value="ECO:0007669"/>
    <property type="project" value="InterPro"/>
</dbReference>
<dbReference type="Proteomes" id="UP000070700">
    <property type="component" value="Unassembled WGS sequence"/>
</dbReference>
<sequence length="188" mass="21531">MPLHADPSSLFESTELTEIESPLGSISDNTGIAIPIDRRRLLRMGNRKEMLIFVASETSHATNGVAFQLEECGPYGDDRVSQSRRNCPQRALLRAVIAALQFHDWAKEGRKRLVIATDSHWLCNELKQVQLWKMEDRLSKEEGLDVRWWEVKTKHLEHARKVAKDGKVSKARKDFMAYRGWLCARGST</sequence>
<dbReference type="InterPro" id="IPR002156">
    <property type="entry name" value="RNaseH_domain"/>
</dbReference>
<reference evidence="2 3" key="1">
    <citation type="submission" date="2015-10" db="EMBL/GenBank/DDBJ databases">
        <title>Full genome of DAOMC 229536 Phialocephala scopiformis, a fungal endophyte of spruce producing the potent anti-insectan compound rugulosin.</title>
        <authorList>
            <consortium name="DOE Joint Genome Institute"/>
            <person name="Walker A.K."/>
            <person name="Frasz S.L."/>
            <person name="Seifert K.A."/>
            <person name="Miller J.D."/>
            <person name="Mondo S.J."/>
            <person name="Labutti K."/>
            <person name="Lipzen A."/>
            <person name="Dockter R."/>
            <person name="Kennedy M."/>
            <person name="Grigoriev I.V."/>
            <person name="Spatafora J.W."/>
        </authorList>
    </citation>
    <scope>NUCLEOTIDE SEQUENCE [LARGE SCALE GENOMIC DNA]</scope>
    <source>
        <strain evidence="2 3">CBS 120377</strain>
    </source>
</reference>
<organism evidence="2 3">
    <name type="scientific">Mollisia scopiformis</name>
    <name type="common">Conifer needle endophyte fungus</name>
    <name type="synonym">Phialocephala scopiformis</name>
    <dbReference type="NCBI Taxonomy" id="149040"/>
    <lineage>
        <taxon>Eukaryota</taxon>
        <taxon>Fungi</taxon>
        <taxon>Dikarya</taxon>
        <taxon>Ascomycota</taxon>
        <taxon>Pezizomycotina</taxon>
        <taxon>Leotiomycetes</taxon>
        <taxon>Helotiales</taxon>
        <taxon>Mollisiaceae</taxon>
        <taxon>Mollisia</taxon>
    </lineage>
</organism>
<dbReference type="KEGG" id="psco:LY89DRAFT_670382"/>
<evidence type="ECO:0000313" key="2">
    <source>
        <dbReference type="EMBL" id="KUJ15843.1"/>
    </source>
</evidence>
<gene>
    <name evidence="2" type="ORF">LY89DRAFT_670382</name>
</gene>
<accession>A0A194X6P6</accession>
<dbReference type="GeneID" id="28822883"/>
<dbReference type="Gene3D" id="3.30.420.10">
    <property type="entry name" value="Ribonuclease H-like superfamily/Ribonuclease H"/>
    <property type="match status" value="1"/>
</dbReference>
<dbReference type="Pfam" id="PF00075">
    <property type="entry name" value="RNase_H"/>
    <property type="match status" value="1"/>
</dbReference>
<dbReference type="OrthoDB" id="407198at2759"/>
<feature type="domain" description="RNase H type-1" evidence="1">
    <location>
        <begin position="85"/>
        <end position="148"/>
    </location>
</feature>
<dbReference type="RefSeq" id="XP_018070198.1">
    <property type="nucleotide sequence ID" value="XM_018213157.1"/>
</dbReference>
<evidence type="ECO:0000313" key="3">
    <source>
        <dbReference type="Proteomes" id="UP000070700"/>
    </source>
</evidence>
<keyword evidence="3" id="KW-1185">Reference proteome</keyword>
<protein>
    <recommendedName>
        <fullName evidence="1">RNase H type-1 domain-containing protein</fullName>
    </recommendedName>
</protein>
<dbReference type="EMBL" id="KQ947417">
    <property type="protein sequence ID" value="KUJ15843.1"/>
    <property type="molecule type" value="Genomic_DNA"/>
</dbReference>
<name>A0A194X6P6_MOLSC</name>
<dbReference type="GO" id="GO:0004523">
    <property type="term" value="F:RNA-DNA hybrid ribonuclease activity"/>
    <property type="evidence" value="ECO:0007669"/>
    <property type="project" value="InterPro"/>
</dbReference>
<evidence type="ECO:0000259" key="1">
    <source>
        <dbReference type="Pfam" id="PF00075"/>
    </source>
</evidence>